<keyword evidence="4 10" id="KW-0560">Oxidoreductase</keyword>
<comment type="catalytic activity">
    <reaction evidence="8">
        <text>L-glutamate 5-semialdehyde + NAD(+) + H2O = L-glutamate + NADH + 2 H(+)</text>
        <dbReference type="Rhea" id="RHEA:30235"/>
        <dbReference type="ChEBI" id="CHEBI:15377"/>
        <dbReference type="ChEBI" id="CHEBI:15378"/>
        <dbReference type="ChEBI" id="CHEBI:29985"/>
        <dbReference type="ChEBI" id="CHEBI:57540"/>
        <dbReference type="ChEBI" id="CHEBI:57945"/>
        <dbReference type="ChEBI" id="CHEBI:58066"/>
        <dbReference type="EC" id="1.2.1.88"/>
    </reaction>
</comment>
<dbReference type="PANTHER" id="PTHR42862:SF1">
    <property type="entry name" value="DELTA-1-PYRROLINE-5-CARBOXYLATE DEHYDROGENASE 2, ISOFORM A-RELATED"/>
    <property type="match status" value="1"/>
</dbReference>
<dbReference type="InterPro" id="IPR016162">
    <property type="entry name" value="Ald_DH_N"/>
</dbReference>
<dbReference type="FunFam" id="3.40.605.10:FF:000006">
    <property type="entry name" value="1-pyrroline-5-carboxylate dehydrogenase"/>
    <property type="match status" value="1"/>
</dbReference>
<organism evidence="10 11">
    <name type="scientific">Mycobacterium avium (strain 104)</name>
    <dbReference type="NCBI Taxonomy" id="243243"/>
    <lineage>
        <taxon>Bacteria</taxon>
        <taxon>Bacillati</taxon>
        <taxon>Actinomycetota</taxon>
        <taxon>Actinomycetes</taxon>
        <taxon>Mycobacteriales</taxon>
        <taxon>Mycobacteriaceae</taxon>
        <taxon>Mycobacterium</taxon>
        <taxon>Mycobacterium avium complex (MAC)</taxon>
    </lineage>
</organism>
<reference evidence="10 11" key="1">
    <citation type="submission" date="2006-10" db="EMBL/GenBank/DDBJ databases">
        <authorList>
            <person name="Fleischmann R.D."/>
            <person name="Dodson R.J."/>
            <person name="Haft D.H."/>
            <person name="Merkel J.S."/>
            <person name="Nelson W.C."/>
            <person name="Fraser C.M."/>
        </authorList>
    </citation>
    <scope>NUCLEOTIDE SEQUENCE [LARGE SCALE GENOMIC DNA]</scope>
    <source>
        <strain evidence="10 11">104</strain>
    </source>
</reference>
<evidence type="ECO:0000313" key="10">
    <source>
        <dbReference type="EMBL" id="ABK64504.1"/>
    </source>
</evidence>
<dbReference type="InterPro" id="IPR016161">
    <property type="entry name" value="Ald_DH/histidinol_DH"/>
</dbReference>
<keyword evidence="5" id="KW-0520">NAD</keyword>
<dbReference type="GO" id="GO:0010133">
    <property type="term" value="P:L-proline catabolic process to L-glutamate"/>
    <property type="evidence" value="ECO:0007669"/>
    <property type="project" value="UniProtKB-UniPathway"/>
</dbReference>
<dbReference type="Proteomes" id="UP000001574">
    <property type="component" value="Chromosome"/>
</dbReference>
<dbReference type="Gene3D" id="3.40.605.10">
    <property type="entry name" value="Aldehyde Dehydrogenase, Chain A, domain 1"/>
    <property type="match status" value="1"/>
</dbReference>
<accession>A0A0H2ZSA0</accession>
<evidence type="ECO:0000259" key="9">
    <source>
        <dbReference type="Pfam" id="PF00171"/>
    </source>
</evidence>
<name>A0A0H2ZSA0_MYCA1</name>
<evidence type="ECO:0000256" key="6">
    <source>
        <dbReference type="ARBA" id="ARBA00023062"/>
    </source>
</evidence>
<keyword evidence="6" id="KW-0642">Proline metabolism</keyword>
<dbReference type="KEGG" id="mav:MAV_1331"/>
<feature type="domain" description="Aldehyde dehydrogenase" evidence="9">
    <location>
        <begin position="65"/>
        <end position="536"/>
    </location>
</feature>
<comment type="pathway">
    <text evidence="1">Amino-acid degradation; L-proline degradation into L-glutamate; L-glutamate from L-proline: step 2/2.</text>
</comment>
<dbReference type="HOGENOM" id="CLU_005391_4_1_11"/>
<evidence type="ECO:0000313" key="11">
    <source>
        <dbReference type="Proteomes" id="UP000001574"/>
    </source>
</evidence>
<dbReference type="EC" id="1.2.1.88" evidence="3"/>
<evidence type="ECO:0000256" key="1">
    <source>
        <dbReference type="ARBA" id="ARBA00004786"/>
    </source>
</evidence>
<dbReference type="GO" id="GO:0004657">
    <property type="term" value="F:proline dehydrogenase activity"/>
    <property type="evidence" value="ECO:0007669"/>
    <property type="project" value="UniProtKB-ARBA"/>
</dbReference>
<dbReference type="PROSITE" id="PS00070">
    <property type="entry name" value="ALDEHYDE_DEHYDR_CYS"/>
    <property type="match status" value="1"/>
</dbReference>
<dbReference type="SUPFAM" id="SSF53720">
    <property type="entry name" value="ALDH-like"/>
    <property type="match status" value="1"/>
</dbReference>
<dbReference type="AlphaFoldDB" id="A0A0H2ZSA0"/>
<evidence type="ECO:0000256" key="8">
    <source>
        <dbReference type="ARBA" id="ARBA00048142"/>
    </source>
</evidence>
<dbReference type="InterPro" id="IPR016163">
    <property type="entry name" value="Ald_DH_C"/>
</dbReference>
<dbReference type="EMBL" id="CP000479">
    <property type="protein sequence ID" value="ABK64504.1"/>
    <property type="molecule type" value="Genomic_DNA"/>
</dbReference>
<dbReference type="PANTHER" id="PTHR42862">
    <property type="entry name" value="DELTA-1-PYRROLINE-5-CARBOXYLATE DEHYDROGENASE 1, ISOFORM A-RELATED"/>
    <property type="match status" value="1"/>
</dbReference>
<proteinExistence type="inferred from homology"/>
<dbReference type="InterPro" id="IPR005931">
    <property type="entry name" value="P5CDH/ALDH4A1"/>
</dbReference>
<dbReference type="InterPro" id="IPR050485">
    <property type="entry name" value="Proline_metab_enzyme"/>
</dbReference>
<evidence type="ECO:0000256" key="5">
    <source>
        <dbReference type="ARBA" id="ARBA00023027"/>
    </source>
</evidence>
<evidence type="ECO:0000256" key="4">
    <source>
        <dbReference type="ARBA" id="ARBA00023002"/>
    </source>
</evidence>
<dbReference type="FunFam" id="3.40.309.10:FF:000005">
    <property type="entry name" value="1-pyrroline-5-carboxylate dehydrogenase 1"/>
    <property type="match status" value="1"/>
</dbReference>
<dbReference type="GO" id="GO:0003842">
    <property type="term" value="F:L-glutamate gamma-semialdehyde dehydrogenase activity"/>
    <property type="evidence" value="ECO:0007669"/>
    <property type="project" value="UniProtKB-EC"/>
</dbReference>
<evidence type="ECO:0000256" key="2">
    <source>
        <dbReference type="ARBA" id="ARBA00009986"/>
    </source>
</evidence>
<evidence type="ECO:0000256" key="7">
    <source>
        <dbReference type="ARBA" id="ARBA00032259"/>
    </source>
</evidence>
<gene>
    <name evidence="10" type="primary">pruA</name>
    <name evidence="10" type="ordered locus">MAV_1331</name>
</gene>
<dbReference type="InterPro" id="IPR015590">
    <property type="entry name" value="Aldehyde_DH_dom"/>
</dbReference>
<evidence type="ECO:0000256" key="3">
    <source>
        <dbReference type="ARBA" id="ARBA00012884"/>
    </source>
</evidence>
<protein>
    <recommendedName>
        <fullName evidence="7">L-glutamate gamma-semialdehyde dehydrogenase</fullName>
        <ecNumber evidence="3">1.2.1.88</ecNumber>
    </recommendedName>
    <alternativeName>
        <fullName evidence="7">L-glutamate gamma-semialdehyde dehydrogenase</fullName>
    </alternativeName>
</protein>
<dbReference type="Pfam" id="PF00171">
    <property type="entry name" value="Aldedh"/>
    <property type="match status" value="1"/>
</dbReference>
<sequence length="555" mass="59797">MAAARILGSMDAITGISEVPVPANEPVHDYAPHSAERARLRAELAALAGHPIDLPHVIGGRHRMGDGERIDVVQPHRHAAKLGTLTNAVHADATAAVDAAMAAKSDWAAMPFDERAAVFLRAADLLAGPWREKIAAATMLGQSKSAYQAEIDSPCEQIDFWRFNVAFARQILAQQPISGPGEWNRSDYRPLDGFVYAITPFNFTSIAGNLPTAPALMGNTVVWKPSITQTLSAYLTMQLLEAAGLPPGVINLVTGDGFAVSDVALADRRLAGIHFTGSTATFQRLWYQVGTNIGHYHCYPRLVGETGGKDFIVAHASARPDVLRTALIRGAFDYQGQKCSAASRAFIAQSVWRRMGDEFLAETAALRYGDVTDLTNFGGALIDRRAFVKNVDAIERAKGAPHVTLAVGGEYDDSEGYFVRPTVLLSDDPADESFATEYFGPLLSVHVYPDDDYQRILDVVDTGSRYALTGAVIADDRAAVLAAQDRLRFAAGNFYVNDKPTGAVVGRQPFGGSRGSGTNDKAGSPLNLLRWTSARTIKETFVPATDHTYPHMGAD</sequence>
<dbReference type="GO" id="GO:0009898">
    <property type="term" value="C:cytoplasmic side of plasma membrane"/>
    <property type="evidence" value="ECO:0007669"/>
    <property type="project" value="TreeGrafter"/>
</dbReference>
<comment type="similarity">
    <text evidence="2">Belongs to the aldehyde dehydrogenase family.</text>
</comment>
<dbReference type="InterPro" id="IPR016160">
    <property type="entry name" value="Ald_DH_CS_CYS"/>
</dbReference>
<dbReference type="UniPathway" id="UPA00261">
    <property type="reaction ID" value="UER00374"/>
</dbReference>
<dbReference type="Gene3D" id="3.40.309.10">
    <property type="entry name" value="Aldehyde Dehydrogenase, Chain A, domain 2"/>
    <property type="match status" value="1"/>
</dbReference>
<dbReference type="CDD" id="cd07123">
    <property type="entry name" value="ALDH_F4-17_P5CDH"/>
    <property type="match status" value="1"/>
</dbReference>
<dbReference type="NCBIfam" id="TIGR01236">
    <property type="entry name" value="D1pyr5carbox1"/>
    <property type="match status" value="1"/>
</dbReference>